<evidence type="ECO:0000313" key="2">
    <source>
        <dbReference type="Proteomes" id="UP000494256"/>
    </source>
</evidence>
<gene>
    <name evidence="1" type="ORF">APLA_LOCUS15285</name>
</gene>
<evidence type="ECO:0000313" key="1">
    <source>
        <dbReference type="EMBL" id="CAB3255584.1"/>
    </source>
</evidence>
<reference evidence="1 2" key="1">
    <citation type="submission" date="2020-04" db="EMBL/GenBank/DDBJ databases">
        <authorList>
            <person name="Wallbank WR R."/>
            <person name="Pardo Diaz C."/>
            <person name="Kozak K."/>
            <person name="Martin S."/>
            <person name="Jiggins C."/>
            <person name="Moest M."/>
            <person name="Warren A I."/>
            <person name="Byers J.R.P. K."/>
            <person name="Montejo-Kovacevich G."/>
            <person name="Yen C E."/>
        </authorList>
    </citation>
    <scope>NUCLEOTIDE SEQUENCE [LARGE SCALE GENOMIC DNA]</scope>
</reference>
<dbReference type="OrthoDB" id="5875367at2759"/>
<name>A0A8S1B9N7_ARCPL</name>
<accession>A0A8S1B9N7</accession>
<comment type="caution">
    <text evidence="1">The sequence shown here is derived from an EMBL/GenBank/DDBJ whole genome shotgun (WGS) entry which is preliminary data.</text>
</comment>
<sequence length="302" mass="34629">MLILSYRLSKCNAITNTSFNASDRIYAVNNASNLKYVKTLQKEEIGKRTFFIPAGKPAPYKEVPDNTHSGTSDSHSRGLLYNEHQGYGLNDYEEGSHYSYGHDYQFQEHHQKPHSPHVYEHHDYEQHHYPGHHNYDHGHYKYEKHVLAAKAALWPLAGIALLGAAALAVSNPVLLQLGVVSGKRRKRDTEEITGPDYVINSLQKFKEKNQTNSIIEKQKYDNLKRLRTKTDNIATGKGSSEKFKRRIISINNVKDKTKVKGLLSSTKSYIDQSTKSPRRYDKSYEDDRFIPIKLRSPKFGHN</sequence>
<dbReference type="AlphaFoldDB" id="A0A8S1B9N7"/>
<protein>
    <submittedName>
        <fullName evidence="1">Uncharacterized protein</fullName>
    </submittedName>
</protein>
<organism evidence="1 2">
    <name type="scientific">Arctia plantaginis</name>
    <name type="common">Wood tiger moth</name>
    <name type="synonym">Phalaena plantaginis</name>
    <dbReference type="NCBI Taxonomy" id="874455"/>
    <lineage>
        <taxon>Eukaryota</taxon>
        <taxon>Metazoa</taxon>
        <taxon>Ecdysozoa</taxon>
        <taxon>Arthropoda</taxon>
        <taxon>Hexapoda</taxon>
        <taxon>Insecta</taxon>
        <taxon>Pterygota</taxon>
        <taxon>Neoptera</taxon>
        <taxon>Endopterygota</taxon>
        <taxon>Lepidoptera</taxon>
        <taxon>Glossata</taxon>
        <taxon>Ditrysia</taxon>
        <taxon>Noctuoidea</taxon>
        <taxon>Erebidae</taxon>
        <taxon>Arctiinae</taxon>
        <taxon>Arctia</taxon>
    </lineage>
</organism>
<dbReference type="Proteomes" id="UP000494256">
    <property type="component" value="Unassembled WGS sequence"/>
</dbReference>
<proteinExistence type="predicted"/>
<dbReference type="EMBL" id="CADEBD010000443">
    <property type="protein sequence ID" value="CAB3255584.1"/>
    <property type="molecule type" value="Genomic_DNA"/>
</dbReference>